<dbReference type="GeneID" id="15805798"/>
<dbReference type="AlphaFoldDB" id="L0B1C2"/>
<dbReference type="Proteomes" id="UP000031512">
    <property type="component" value="Chromosome 3"/>
</dbReference>
<evidence type="ECO:0000256" key="1">
    <source>
        <dbReference type="SAM" id="Phobius"/>
    </source>
</evidence>
<protein>
    <submittedName>
        <fullName evidence="2">Uncharacterized protein</fullName>
    </submittedName>
</protein>
<accession>L0B1C2</accession>
<keyword evidence="3" id="KW-1185">Reference proteome</keyword>
<evidence type="ECO:0000313" key="3">
    <source>
        <dbReference type="Proteomes" id="UP000031512"/>
    </source>
</evidence>
<organism evidence="2 3">
    <name type="scientific">Theileria equi strain WA</name>
    <dbReference type="NCBI Taxonomy" id="1537102"/>
    <lineage>
        <taxon>Eukaryota</taxon>
        <taxon>Sar</taxon>
        <taxon>Alveolata</taxon>
        <taxon>Apicomplexa</taxon>
        <taxon>Aconoidasida</taxon>
        <taxon>Piroplasmida</taxon>
        <taxon>Theileriidae</taxon>
        <taxon>Theileria</taxon>
    </lineage>
</organism>
<sequence length="339" mass="38588">MESKYLTADISHKPRAQEATIYQDGTRWYAYFDAEFPKDPITTIEYFQLPWLPGYKKIVHNANGQSKFKDMKFKGTSIELIHAHYISTISVYYWNGDTGYDHPLIIQVGEGSYYAKENGDSHWSLLGKMDNHALLMKLDELNCGANDAHIVDICQVSGNYMCQSCNNVQISLTCDVFRVACSEFCMYTHHVKNGHVGRTIEGHVSLLGLEASKNDSSLYVFCYKGFKLLISMQLFSILTYEFFTRNAVYGETWTKMTSLSPKNPYDIYKILDTLKRVAGESDDAHSRMKRFGISALIGAGLACIIMTLYYLIPVKKAGVVIESVKYMLKPKEVKYLTME</sequence>
<keyword evidence="1" id="KW-0472">Membrane</keyword>
<feature type="transmembrane region" description="Helical" evidence="1">
    <location>
        <begin position="291"/>
        <end position="312"/>
    </location>
</feature>
<dbReference type="EMBL" id="CP001670">
    <property type="protein sequence ID" value="AFZ80899.1"/>
    <property type="molecule type" value="Genomic_DNA"/>
</dbReference>
<name>L0B1C2_THEEQ</name>
<gene>
    <name evidence="2" type="ORF">BEWA_003070</name>
</gene>
<dbReference type="VEuPathDB" id="PiroplasmaDB:BEWA_003070"/>
<keyword evidence="1" id="KW-0812">Transmembrane</keyword>
<evidence type="ECO:0000313" key="2">
    <source>
        <dbReference type="EMBL" id="AFZ80899.1"/>
    </source>
</evidence>
<dbReference type="RefSeq" id="XP_004830565.1">
    <property type="nucleotide sequence ID" value="XM_004830508.1"/>
</dbReference>
<proteinExistence type="predicted"/>
<reference evidence="2 3" key="1">
    <citation type="journal article" date="2012" name="BMC Genomics">
        <title>Comparative genomic analysis and phylogenetic position of Theileria equi.</title>
        <authorList>
            <person name="Kappmeyer L.S."/>
            <person name="Thiagarajan M."/>
            <person name="Herndon D.R."/>
            <person name="Ramsay J.D."/>
            <person name="Caler E."/>
            <person name="Djikeng A."/>
            <person name="Gillespie J.J."/>
            <person name="Lau A.O."/>
            <person name="Roalson E.H."/>
            <person name="Silva J.C."/>
            <person name="Silva M.G."/>
            <person name="Suarez C.E."/>
            <person name="Ueti M.W."/>
            <person name="Nene V.M."/>
            <person name="Mealey R.H."/>
            <person name="Knowles D.P."/>
            <person name="Brayton K.A."/>
        </authorList>
    </citation>
    <scope>NUCLEOTIDE SEQUENCE [LARGE SCALE GENOMIC DNA]</scope>
    <source>
        <strain evidence="2 3">WA</strain>
    </source>
</reference>
<keyword evidence="1" id="KW-1133">Transmembrane helix</keyword>
<dbReference type="KEGG" id="beq:BEWA_003070"/>